<comment type="caution">
    <text evidence="1">The sequence shown here is derived from an EMBL/GenBank/DDBJ whole genome shotgun (WGS) entry which is preliminary data.</text>
</comment>
<accession>A0A8H7SVS1</accession>
<organism evidence="1 2">
    <name type="scientific">Thamnidium elegans</name>
    <dbReference type="NCBI Taxonomy" id="101142"/>
    <lineage>
        <taxon>Eukaryota</taxon>
        <taxon>Fungi</taxon>
        <taxon>Fungi incertae sedis</taxon>
        <taxon>Mucoromycota</taxon>
        <taxon>Mucoromycotina</taxon>
        <taxon>Mucoromycetes</taxon>
        <taxon>Mucorales</taxon>
        <taxon>Mucorineae</taxon>
        <taxon>Mucoraceae</taxon>
        <taxon>Thamnidium</taxon>
    </lineage>
</organism>
<evidence type="ECO:0000313" key="1">
    <source>
        <dbReference type="EMBL" id="KAG2235380.1"/>
    </source>
</evidence>
<dbReference type="Proteomes" id="UP000613177">
    <property type="component" value="Unassembled WGS sequence"/>
</dbReference>
<name>A0A8H7SVS1_9FUNG</name>
<keyword evidence="2" id="KW-1185">Reference proteome</keyword>
<gene>
    <name evidence="1" type="ORF">INT48_004999</name>
</gene>
<evidence type="ECO:0000313" key="2">
    <source>
        <dbReference type="Proteomes" id="UP000613177"/>
    </source>
</evidence>
<dbReference type="AlphaFoldDB" id="A0A8H7SVS1"/>
<dbReference type="EMBL" id="JAEPRE010000034">
    <property type="protein sequence ID" value="KAG2235380.1"/>
    <property type="molecule type" value="Genomic_DNA"/>
</dbReference>
<reference evidence="1" key="1">
    <citation type="submission" date="2021-01" db="EMBL/GenBank/DDBJ databases">
        <title>Metabolic potential, ecology and presence of endohyphal bacteria is reflected in genomic diversity of Mucoromycotina.</title>
        <authorList>
            <person name="Muszewska A."/>
            <person name="Okrasinska A."/>
            <person name="Steczkiewicz K."/>
            <person name="Drgas O."/>
            <person name="Orlowska M."/>
            <person name="Perlinska-Lenart U."/>
            <person name="Aleksandrzak-Piekarczyk T."/>
            <person name="Szatraj K."/>
            <person name="Zielenkiewicz U."/>
            <person name="Pilsyk S."/>
            <person name="Malc E."/>
            <person name="Mieczkowski P."/>
            <person name="Kruszewska J.S."/>
            <person name="Biernat P."/>
            <person name="Pawlowska J."/>
        </authorList>
    </citation>
    <scope>NUCLEOTIDE SEQUENCE</scope>
    <source>
        <strain evidence="1">WA0000018081</strain>
    </source>
</reference>
<protein>
    <submittedName>
        <fullName evidence="1">Uncharacterized protein</fullName>
    </submittedName>
</protein>
<proteinExistence type="predicted"/>
<sequence>MSIFFTSNRHFKFKFNFSTAVSLGSSISYNKQRTDVKALGGDCEKEGEDNIVIDNFRDKLYNLFRKKKADWDEKDKFLMKAVSDYLSLAVKNFVKKKELEIESFSLFHYAFVVPSEWEEEIRDDIIRPIFVQSGLISNEDHKGRLLFFSEIESICYNYSFERGQNTILCRIYPEEEKAEIKFDLIQTTNTLFNLPNAKLFPKVMKSISVSVTTDDVEGRIKEFIRANLFPVATDDGGIIKSLRRFLGSKLFPIDQDQIIEAIVEEMNRWALPSLDEETESWIACKKSWMLSESQKKFIQSLCPSIICVEIGTLLFGDMKDIVFNNFTKSYKFFLLKDGYSVWDNAAKNAITWLEYILEYNRRSLNYVVAIPTKNPMANAITEFIFKGIGICIFEAIKYSDIYYISLESTLFTYLLLDEGGPIQQIFNHNDFIANKYLPPLGNFYTFSNTTILNVKEQFIPFAERYLLGDLNDFTADDGLSIKKDLLFKMKAILTEDLSTGEALISTNKSKYIKAFILMYIIYIKEEILYKLPDQLISDSMDMKIGYAISIEAMLLNNTIGTKDNLRDFIFASGLVPKNNDSKKLRITTQGEGILPAIQKSLKLEFALKSYFLLCQVHEYHVQLSLHQVVTASGSEEKEQETIIVQDEIVAIPNIYNSLCASMWHNLVQDSSLIELCEMHNTSDNNKIPGLFSSKTKTDFFMNLKGYISDNVLRNNPGTQNTDDTNTVKLNSSCNCKVRLTAADIVDVSFTPVLQDVANTLSASLLNKELFGNYINIDYMFSFIRFNNNPQLQYAFARILEEEADDFNLELGIDTSCFLVPELFSQLLRPVIAQRPLCYKSFKIGTLQQVCSENYIARITRDRSGERYPRYKAKITDTNTIECSSDTGFPLLNKGEIINNVPSNRIFYLENKKISRSTYFGIYLYRLKTMNYLEKNNFFKLVDTTFVDIPSVFERGDVYVPVMVSISYISYSSSLQFFIKVVGAGNRDEGFTDVIETGEPLTLTRF</sequence>